<dbReference type="OrthoDB" id="9773060at2"/>
<evidence type="ECO:0000259" key="5">
    <source>
        <dbReference type="Pfam" id="PF01555"/>
    </source>
</evidence>
<dbReference type="InterPro" id="IPR002052">
    <property type="entry name" value="DNA_methylase_N6_adenine_CS"/>
</dbReference>
<dbReference type="GO" id="GO:0003677">
    <property type="term" value="F:DNA binding"/>
    <property type="evidence" value="ECO:0007669"/>
    <property type="project" value="InterPro"/>
</dbReference>
<keyword evidence="8" id="KW-1185">Reference proteome</keyword>
<proteinExistence type="inferred from homology"/>
<feature type="region of interest" description="Disordered" evidence="4">
    <location>
        <begin position="1"/>
        <end position="23"/>
    </location>
</feature>
<organism evidence="7 8">
    <name type="scientific">Actinomycetospora cinnamomea</name>
    <dbReference type="NCBI Taxonomy" id="663609"/>
    <lineage>
        <taxon>Bacteria</taxon>
        <taxon>Bacillati</taxon>
        <taxon>Actinomycetota</taxon>
        <taxon>Actinomycetes</taxon>
        <taxon>Pseudonocardiales</taxon>
        <taxon>Pseudonocardiaceae</taxon>
        <taxon>Actinomycetospora</taxon>
    </lineage>
</organism>
<dbReference type="Gene3D" id="3.40.50.150">
    <property type="entry name" value="Vaccinia Virus protein VP39"/>
    <property type="match status" value="1"/>
</dbReference>
<dbReference type="Gene3D" id="3.40.1350.10">
    <property type="match status" value="1"/>
</dbReference>
<protein>
    <submittedName>
        <fullName evidence="7">Adenine-specific DNA-methyltransferase</fullName>
    </submittedName>
</protein>
<evidence type="ECO:0000259" key="6">
    <source>
        <dbReference type="Pfam" id="PF22722"/>
    </source>
</evidence>
<feature type="domain" description="NACHT-associated inactive Restriction Endonuclease 1 sensor" evidence="6">
    <location>
        <begin position="455"/>
        <end position="553"/>
    </location>
</feature>
<dbReference type="PROSITE" id="PS00092">
    <property type="entry name" value="N6_MTASE"/>
    <property type="match status" value="1"/>
</dbReference>
<evidence type="ECO:0000256" key="2">
    <source>
        <dbReference type="ARBA" id="ARBA00022603"/>
    </source>
</evidence>
<keyword evidence="3 7" id="KW-0808">Transferase</keyword>
<dbReference type="InterPro" id="IPR011856">
    <property type="entry name" value="tRNA_endonuc-like_dom_sf"/>
</dbReference>
<reference evidence="7 8" key="1">
    <citation type="submission" date="2018-04" db="EMBL/GenBank/DDBJ databases">
        <title>Genomic Encyclopedia of Type Strains, Phase IV (KMG-IV): sequencing the most valuable type-strain genomes for metagenomic binning, comparative biology and taxonomic classification.</title>
        <authorList>
            <person name="Goeker M."/>
        </authorList>
    </citation>
    <scope>NUCLEOTIDE SEQUENCE [LARGE SCALE GENOMIC DNA]</scope>
    <source>
        <strain evidence="7 8">DSM 45771</strain>
    </source>
</reference>
<dbReference type="GO" id="GO:0008170">
    <property type="term" value="F:N-methyltransferase activity"/>
    <property type="evidence" value="ECO:0007669"/>
    <property type="project" value="InterPro"/>
</dbReference>
<dbReference type="Proteomes" id="UP000245639">
    <property type="component" value="Unassembled WGS sequence"/>
</dbReference>
<name>A0A2U1FD81_9PSEU</name>
<evidence type="ECO:0000256" key="4">
    <source>
        <dbReference type="SAM" id="MobiDB-lite"/>
    </source>
</evidence>
<dbReference type="InterPro" id="IPR002941">
    <property type="entry name" value="DNA_methylase_N4/N6"/>
</dbReference>
<evidence type="ECO:0000256" key="3">
    <source>
        <dbReference type="ARBA" id="ARBA00022679"/>
    </source>
</evidence>
<accession>A0A2U1FD81</accession>
<evidence type="ECO:0000313" key="8">
    <source>
        <dbReference type="Proteomes" id="UP000245639"/>
    </source>
</evidence>
<dbReference type="InterPro" id="IPR001091">
    <property type="entry name" value="RM_Methyltransferase"/>
</dbReference>
<dbReference type="Pfam" id="PF01555">
    <property type="entry name" value="N6_N4_Mtase"/>
    <property type="match status" value="1"/>
</dbReference>
<dbReference type="AlphaFoldDB" id="A0A2U1FD81"/>
<sequence>MRDDRAQGRLTPTPVEPASVHERRPVAATDARTVCEAAAVAGDTSWRNQLYYGDNLEVLRENIASESVDLVYLDPPFNSNRSYNVLFQDKSGEESQAQIEAFDDTWVWNQDTEQLFYSLVNGGAPMAVQDALEAMHKLLGENDVLAYLVMMTARLVELHRVMKPTATLWLHCDPTASHYLKIILDATFGPRRFINEVIWQRAHTVKGNSGQGARHLGRATDTILVFGKSENYKFNQLFGEYDEDYLKRFKHVEPSTGRRYRTISMIGPGGAAKGNPSYEVMGVTRYWRYSQERMQEMIEADRVVQSKPGAVPERKFYLDEAKGSAIQSLWTDLISINPMAAERLGYPTQKPLSLLERIVEIGSDKGDIVLDPFAGCGTTVDAAQKLDRRWIGIDVTTIAIDLIDARLRHTYGETVRDSYSIHGIPRDMDGAHALFKYSPFEFERWCVMLVDGTPNEKQVGDKGIDGVIRFLIDAKGKSDRVLVSVKGGTTNPGHVRDLIGTVQSQKAAMGVFICMKKPTKAMLDAANHSGIYKHPGDGKQYPKVQIMTVEQLLNEEHPKLPVTLLPYLQAQKRSSKGVGQVMMDYSEPQGMFEIDPS</sequence>
<evidence type="ECO:0000256" key="1">
    <source>
        <dbReference type="ARBA" id="ARBA00006594"/>
    </source>
</evidence>
<dbReference type="InterPro" id="IPR054557">
    <property type="entry name" value="NA-iREase1_dom"/>
</dbReference>
<comment type="caution">
    <text evidence="7">The sequence shown here is derived from an EMBL/GenBank/DDBJ whole genome shotgun (WGS) entry which is preliminary data.</text>
</comment>
<dbReference type="Pfam" id="PF22722">
    <property type="entry name" value="NA-iREase1"/>
    <property type="match status" value="1"/>
</dbReference>
<dbReference type="EMBL" id="QEKW01000005">
    <property type="protein sequence ID" value="PVZ10165.1"/>
    <property type="molecule type" value="Genomic_DNA"/>
</dbReference>
<dbReference type="InterPro" id="IPR029063">
    <property type="entry name" value="SAM-dependent_MTases_sf"/>
</dbReference>
<dbReference type="PRINTS" id="PR00508">
    <property type="entry name" value="S21N4MTFRASE"/>
</dbReference>
<evidence type="ECO:0000313" key="7">
    <source>
        <dbReference type="EMBL" id="PVZ10165.1"/>
    </source>
</evidence>
<feature type="domain" description="DNA methylase N-4/N-6" evidence="5">
    <location>
        <begin position="68"/>
        <end position="396"/>
    </location>
</feature>
<dbReference type="GO" id="GO:0032259">
    <property type="term" value="P:methylation"/>
    <property type="evidence" value="ECO:0007669"/>
    <property type="project" value="UniProtKB-KW"/>
</dbReference>
<comment type="similarity">
    <text evidence="1">Belongs to the N(4)/N(6)-methyltransferase family.</text>
</comment>
<gene>
    <name evidence="7" type="ORF">C8D89_105242</name>
</gene>
<keyword evidence="2 7" id="KW-0489">Methyltransferase</keyword>
<dbReference type="SUPFAM" id="SSF53335">
    <property type="entry name" value="S-adenosyl-L-methionine-dependent methyltransferases"/>
    <property type="match status" value="1"/>
</dbReference>